<reference evidence="8" key="2">
    <citation type="journal article" date="2024" name="Plant">
        <title>Genomic evolution and insights into agronomic trait innovations of Sesamum species.</title>
        <authorList>
            <person name="Miao H."/>
            <person name="Wang L."/>
            <person name="Qu L."/>
            <person name="Liu H."/>
            <person name="Sun Y."/>
            <person name="Le M."/>
            <person name="Wang Q."/>
            <person name="Wei S."/>
            <person name="Zheng Y."/>
            <person name="Lin W."/>
            <person name="Duan Y."/>
            <person name="Cao H."/>
            <person name="Xiong S."/>
            <person name="Wang X."/>
            <person name="Wei L."/>
            <person name="Li C."/>
            <person name="Ma Q."/>
            <person name="Ju M."/>
            <person name="Zhao R."/>
            <person name="Li G."/>
            <person name="Mu C."/>
            <person name="Tian Q."/>
            <person name="Mei H."/>
            <person name="Zhang T."/>
            <person name="Gao T."/>
            <person name="Zhang H."/>
        </authorList>
    </citation>
    <scope>NUCLEOTIDE SEQUENCE</scope>
    <source>
        <strain evidence="8">K16</strain>
    </source>
</reference>
<reference evidence="8" key="1">
    <citation type="submission" date="2020-06" db="EMBL/GenBank/DDBJ databases">
        <authorList>
            <person name="Li T."/>
            <person name="Hu X."/>
            <person name="Zhang T."/>
            <person name="Song X."/>
            <person name="Zhang H."/>
            <person name="Dai N."/>
            <person name="Sheng W."/>
            <person name="Hou X."/>
            <person name="Wei L."/>
        </authorList>
    </citation>
    <scope>NUCLEOTIDE SEQUENCE</scope>
    <source>
        <strain evidence="8">K16</strain>
        <tissue evidence="8">Leaf</tissue>
    </source>
</reference>
<dbReference type="InterPro" id="IPR027417">
    <property type="entry name" value="P-loop_NTPase"/>
</dbReference>
<evidence type="ECO:0000256" key="1">
    <source>
        <dbReference type="ARBA" id="ARBA00008894"/>
    </source>
</evidence>
<dbReference type="AlphaFoldDB" id="A0AAE1WKD4"/>
<dbReference type="FunFam" id="1.10.10.10:FF:000322">
    <property type="entry name" value="Probable disease resistance protein At1g63360"/>
    <property type="match status" value="1"/>
</dbReference>
<evidence type="ECO:0000313" key="8">
    <source>
        <dbReference type="EMBL" id="KAK4394797.1"/>
    </source>
</evidence>
<evidence type="ECO:0000256" key="6">
    <source>
        <dbReference type="ARBA" id="ARBA00022840"/>
    </source>
</evidence>
<dbReference type="SUPFAM" id="SSF52540">
    <property type="entry name" value="P-loop containing nucleoside triphosphate hydrolases"/>
    <property type="match status" value="1"/>
</dbReference>
<evidence type="ECO:0000256" key="4">
    <source>
        <dbReference type="ARBA" id="ARBA00022741"/>
    </source>
</evidence>
<evidence type="ECO:0000313" key="9">
    <source>
        <dbReference type="Proteomes" id="UP001289374"/>
    </source>
</evidence>
<feature type="domain" description="Disease resistance protein winged helix" evidence="7">
    <location>
        <begin position="287"/>
        <end position="357"/>
    </location>
</feature>
<keyword evidence="6" id="KW-0067">ATP-binding</keyword>
<evidence type="ECO:0000256" key="2">
    <source>
        <dbReference type="ARBA" id="ARBA00022614"/>
    </source>
</evidence>
<evidence type="ECO:0000256" key="3">
    <source>
        <dbReference type="ARBA" id="ARBA00022737"/>
    </source>
</evidence>
<dbReference type="Pfam" id="PF23559">
    <property type="entry name" value="WHD_DRP"/>
    <property type="match status" value="1"/>
</dbReference>
<accession>A0AAE1WKD4</accession>
<evidence type="ECO:0000256" key="5">
    <source>
        <dbReference type="ARBA" id="ARBA00022821"/>
    </source>
</evidence>
<protein>
    <submittedName>
        <fullName evidence="8">ToMV resistant protein Tm-2 netted virescent</fullName>
    </submittedName>
</protein>
<sequence length="750" mass="85329">MAVAAYASLLSLMHVLDNVQHRARRHQLYLHTKQTQSLQEKVNFLLGYLELHSERISQEMEEVARQIVVVVDEAEHTIDFHVVDQLREGSQEKRRYMAALSPFGRDINNIIEGIDSITRKLMMVKEERVDVQEQPVVPVGSTTLPSSDKNTMVGVDERLLQVVDELTRDESNLQILPIVRMGGIVSQQYSVREILLKYLLTDKKDKKELEEIGRNIAKGCRGLPLAIVVVGGLLAKSKKTREYWEFVAENVSTIVNSGDEEYCLKILSLSYNSLPIHLKPCFLYMGVFPEDHEIKASELAKLWISEEFLKPVGGKTLEAVGEEYLKDLIDRNLILIRKRTCSGKIKTCSVHDMLRELCLRESNREHLVRVPKAQHAFLLSEHENSVCFLCGHLAGSNRIHLQEVLVGLRSTTIASPSVCKACNNMYQNLNRLRWVKVLEQIDPHESGESSLQHTKLQYIVVKTSSYGPDLKFVFPHTISLLWTLQTLHLDVPSFSEPLLLPSDIWEMSQLRHLTAESCILRDPLINRFEGKDSTVLENLCTLSSRGFRCSEEAIKRVPNLKKLKSSYGSYRAEDSCYCLSNLARLNKLESLSLEYYCLLEDIAFPASLKKLSLFECEIPWAKMTIIGSSLPNLEVLKLNNAGHGYEWDPIEGEFLRLKVLLISHCDLVRWGAEDIHFPILQSLSLRYMHKLEEIPLSIGDIDTLCSIHLERCSQAVKNSAEEILKDQEEKGNETLQVYVDGKRIVVGTVS</sequence>
<dbReference type="GO" id="GO:0006952">
    <property type="term" value="P:defense response"/>
    <property type="evidence" value="ECO:0007669"/>
    <property type="project" value="UniProtKB-KW"/>
</dbReference>
<gene>
    <name evidence="8" type="ORF">Sango_1634000</name>
</gene>
<keyword evidence="2" id="KW-0433">Leucine-rich repeat</keyword>
<dbReference type="InterPro" id="IPR036388">
    <property type="entry name" value="WH-like_DNA-bd_sf"/>
</dbReference>
<dbReference type="PANTHER" id="PTHR15140:SF33">
    <property type="entry name" value="LATE BLIGHT RESISTANCE PROTEIN HOMOLOG R1A-3 ISOFORM X1"/>
    <property type="match status" value="1"/>
</dbReference>
<comment type="similarity">
    <text evidence="1">Belongs to the disease resistance NB-LRR family.</text>
</comment>
<evidence type="ECO:0000259" key="7">
    <source>
        <dbReference type="Pfam" id="PF23559"/>
    </source>
</evidence>
<dbReference type="PANTHER" id="PTHR15140">
    <property type="entry name" value="TUBULIN-SPECIFIC CHAPERONE E"/>
    <property type="match status" value="1"/>
</dbReference>
<dbReference type="InterPro" id="IPR058922">
    <property type="entry name" value="WHD_DRP"/>
</dbReference>
<keyword evidence="9" id="KW-1185">Reference proteome</keyword>
<organism evidence="8 9">
    <name type="scientific">Sesamum angolense</name>
    <dbReference type="NCBI Taxonomy" id="2727404"/>
    <lineage>
        <taxon>Eukaryota</taxon>
        <taxon>Viridiplantae</taxon>
        <taxon>Streptophyta</taxon>
        <taxon>Embryophyta</taxon>
        <taxon>Tracheophyta</taxon>
        <taxon>Spermatophyta</taxon>
        <taxon>Magnoliopsida</taxon>
        <taxon>eudicotyledons</taxon>
        <taxon>Gunneridae</taxon>
        <taxon>Pentapetalae</taxon>
        <taxon>asterids</taxon>
        <taxon>lamiids</taxon>
        <taxon>Lamiales</taxon>
        <taxon>Pedaliaceae</taxon>
        <taxon>Sesamum</taxon>
    </lineage>
</organism>
<name>A0AAE1WKD4_9LAMI</name>
<dbReference type="EMBL" id="JACGWL010000009">
    <property type="protein sequence ID" value="KAK4394797.1"/>
    <property type="molecule type" value="Genomic_DNA"/>
</dbReference>
<dbReference type="SUPFAM" id="SSF52047">
    <property type="entry name" value="RNI-like"/>
    <property type="match status" value="1"/>
</dbReference>
<keyword evidence="4" id="KW-0547">Nucleotide-binding</keyword>
<proteinExistence type="inferred from homology"/>
<dbReference type="InterPro" id="IPR032675">
    <property type="entry name" value="LRR_dom_sf"/>
</dbReference>
<keyword evidence="5" id="KW-0611">Plant defense</keyword>
<dbReference type="GO" id="GO:0005524">
    <property type="term" value="F:ATP binding"/>
    <property type="evidence" value="ECO:0007669"/>
    <property type="project" value="UniProtKB-KW"/>
</dbReference>
<dbReference type="GO" id="GO:0043531">
    <property type="term" value="F:ADP binding"/>
    <property type="evidence" value="ECO:0007669"/>
    <property type="project" value="InterPro"/>
</dbReference>
<dbReference type="Gene3D" id="1.10.8.430">
    <property type="entry name" value="Helical domain of apoptotic protease-activating factors"/>
    <property type="match status" value="1"/>
</dbReference>
<dbReference type="Gene3D" id="3.80.10.10">
    <property type="entry name" value="Ribonuclease Inhibitor"/>
    <property type="match status" value="1"/>
</dbReference>
<comment type="caution">
    <text evidence="8">The sequence shown here is derived from an EMBL/GenBank/DDBJ whole genome shotgun (WGS) entry which is preliminary data.</text>
</comment>
<dbReference type="Proteomes" id="UP001289374">
    <property type="component" value="Unassembled WGS sequence"/>
</dbReference>
<dbReference type="Gene3D" id="1.10.10.10">
    <property type="entry name" value="Winged helix-like DNA-binding domain superfamily/Winged helix DNA-binding domain"/>
    <property type="match status" value="1"/>
</dbReference>
<keyword evidence="3" id="KW-0677">Repeat</keyword>
<dbReference type="Gene3D" id="1.20.5.4130">
    <property type="match status" value="1"/>
</dbReference>
<dbReference type="InterPro" id="IPR042197">
    <property type="entry name" value="Apaf_helical"/>
</dbReference>